<sequence length="102" mass="11321">MGNTKWFLRLGPVFMAAGLFLVTMAANAGNTYWSVNVGVPVVAAPPPVVVYANPAIPVTAVVHSAPVVVYPHATKAVVVRHTSHYWHKPRYRGNRHPYRRHR</sequence>
<reference evidence="2" key="1">
    <citation type="submission" date="2011-10" db="EMBL/GenBank/DDBJ databases">
        <title>The Genome Sequence of Oxalobacter formigenes HOxBLS.</title>
        <authorList>
            <consortium name="The Broad Institute Genome Sequencing Platform"/>
            <person name="Earl A."/>
            <person name="Ward D."/>
            <person name="Feldgarden M."/>
            <person name="Gevers D."/>
            <person name="Allison M.J."/>
            <person name="Humphrey S."/>
            <person name="Young S.K."/>
            <person name="Zeng Q."/>
            <person name="Gargeya S."/>
            <person name="Fitzgerald M."/>
            <person name="Haas B."/>
            <person name="Abouelleil A."/>
            <person name="Alvarado L."/>
            <person name="Arachchi H.M."/>
            <person name="Berlin A."/>
            <person name="Brown A."/>
            <person name="Chapman S.B."/>
            <person name="Chen Z."/>
            <person name="Dunbar C."/>
            <person name="Freedman E."/>
            <person name="Gearin G."/>
            <person name="Goldberg J."/>
            <person name="Griggs A."/>
            <person name="Gujja S."/>
            <person name="Heiman D."/>
            <person name="Howarth C."/>
            <person name="Larson L."/>
            <person name="Lui A."/>
            <person name="MacDonald P.J.P."/>
            <person name="Montmayeur A."/>
            <person name="Murphy C."/>
            <person name="Neiman D."/>
            <person name="Pearson M."/>
            <person name="Priest M."/>
            <person name="Roberts A."/>
            <person name="Saif S."/>
            <person name="Shea T."/>
            <person name="Shenoy N."/>
            <person name="Sisk P."/>
            <person name="Stolte C."/>
            <person name="Sykes S."/>
            <person name="Wortman J."/>
            <person name="Nusbaum C."/>
            <person name="Birren B."/>
        </authorList>
    </citation>
    <scope>NUCLEOTIDE SEQUENCE [LARGE SCALE GENOMIC DNA]</scope>
    <source>
        <strain evidence="2">HOxBLS</strain>
    </source>
</reference>
<comment type="caution">
    <text evidence="2">The sequence shown here is derived from an EMBL/GenBank/DDBJ whole genome shotgun (WGS) entry which is preliminary data.</text>
</comment>
<name>T5LQV5_9BURK</name>
<organism evidence="2 3">
    <name type="scientific">Oxalobacter paraformigenes</name>
    <dbReference type="NCBI Taxonomy" id="556268"/>
    <lineage>
        <taxon>Bacteria</taxon>
        <taxon>Pseudomonadati</taxon>
        <taxon>Pseudomonadota</taxon>
        <taxon>Betaproteobacteria</taxon>
        <taxon>Burkholderiales</taxon>
        <taxon>Oxalobacteraceae</taxon>
        <taxon>Oxalobacter</taxon>
    </lineage>
</organism>
<proteinExistence type="predicted"/>
<evidence type="ECO:0000313" key="3">
    <source>
        <dbReference type="Proteomes" id="UP000003973"/>
    </source>
</evidence>
<dbReference type="EMBL" id="ACDP02000003">
    <property type="protein sequence ID" value="EQM95325.1"/>
    <property type="molecule type" value="Genomic_DNA"/>
</dbReference>
<dbReference type="HOGENOM" id="CLU_2274548_0_0_4"/>
<evidence type="ECO:0000313" key="2">
    <source>
        <dbReference type="EMBL" id="EQM95325.1"/>
    </source>
</evidence>
<keyword evidence="1" id="KW-0732">Signal</keyword>
<protein>
    <submittedName>
        <fullName evidence="2">Uncharacterized protein</fullName>
    </submittedName>
</protein>
<feature type="chain" id="PRO_5004599448" evidence="1">
    <location>
        <begin position="29"/>
        <end position="102"/>
    </location>
</feature>
<keyword evidence="3" id="KW-1185">Reference proteome</keyword>
<feature type="signal peptide" evidence="1">
    <location>
        <begin position="1"/>
        <end position="28"/>
    </location>
</feature>
<accession>T5LQV5</accession>
<evidence type="ECO:0000256" key="1">
    <source>
        <dbReference type="SAM" id="SignalP"/>
    </source>
</evidence>
<gene>
    <name evidence="2" type="ORF">OFAG_02378</name>
</gene>
<dbReference type="AlphaFoldDB" id="T5LQV5"/>
<dbReference type="Proteomes" id="UP000003973">
    <property type="component" value="Unassembled WGS sequence"/>
</dbReference>